<reference evidence="4" key="2">
    <citation type="journal article" date="2014" name="Arch. Virol.">
        <title>Complete genome sequence of Agrotis segetum granulovirus Shanghai strain.</title>
        <authorList>
            <person name="Zhang X."/>
            <person name="Liang Z."/>
            <person name="Yin X."/>
            <person name="Wang J."/>
            <person name="Shao X."/>
        </authorList>
    </citation>
    <scope>NUCLEOTIDE SEQUENCE</scope>
    <source>
        <strain evidence="4">L1</strain>
    </source>
</reference>
<proteinExistence type="predicted"/>
<keyword evidence="1" id="KW-0472">Membrane</keyword>
<dbReference type="Pfam" id="PF08404">
    <property type="entry name" value="Baculo_p74_N"/>
    <property type="match status" value="1"/>
</dbReference>
<dbReference type="InterPro" id="IPR013613">
    <property type="entry name" value="Baculo_p74_N"/>
</dbReference>
<evidence type="ECO:0000313" key="4">
    <source>
        <dbReference type="EMBL" id="AHN92107.1"/>
    </source>
</evidence>
<dbReference type="EMBL" id="KR584663">
    <property type="protein sequence ID" value="AKN63342.1"/>
    <property type="molecule type" value="Genomic_DNA"/>
</dbReference>
<dbReference type="Proteomes" id="UP000202635">
    <property type="component" value="Genome"/>
</dbReference>
<evidence type="ECO:0000313" key="7">
    <source>
        <dbReference type="Proteomes" id="UP000232958"/>
    </source>
</evidence>
<keyword evidence="1" id="KW-1133">Transmembrane helix</keyword>
<organism evidence="3 6">
    <name type="scientific">Agrotis segetum granulosis virus</name>
    <name type="common">AsGV</name>
    <name type="synonym">Agrotis segetum granulovirus</name>
    <dbReference type="NCBI Taxonomy" id="10464"/>
    <lineage>
        <taxon>Viruses</taxon>
        <taxon>Viruses incertae sedis</taxon>
        <taxon>Naldaviricetes</taxon>
        <taxon>Lefavirales</taxon>
        <taxon>Baculoviridae</taxon>
        <taxon>Betabaculovirus</taxon>
        <taxon>Betabaculovirus agsegetum</taxon>
    </lineage>
</organism>
<feature type="transmembrane region" description="Helical" evidence="1">
    <location>
        <begin position="455"/>
        <end position="477"/>
    </location>
</feature>
<dbReference type="InterPro" id="IPR007663">
    <property type="entry name" value="Baculo_p74"/>
</dbReference>
<accession>Q6QXJ9</accession>
<name>Q6QXJ9_GVAS</name>
<dbReference type="Proteomes" id="UP000232958">
    <property type="component" value="Segment"/>
</dbReference>
<keyword evidence="7" id="KW-1185">Reference proteome</keyword>
<dbReference type="OrthoDB" id="2848at10239"/>
<feature type="transmembrane region" description="Helical" evidence="1">
    <location>
        <begin position="606"/>
        <end position="627"/>
    </location>
</feature>
<evidence type="ECO:0000256" key="1">
    <source>
        <dbReference type="SAM" id="Phobius"/>
    </source>
</evidence>
<feature type="transmembrane region" description="Helical" evidence="1">
    <location>
        <begin position="639"/>
        <end position="663"/>
    </location>
</feature>
<evidence type="ECO:0000313" key="3">
    <source>
        <dbReference type="EMBL" id="AAS82682.1"/>
    </source>
</evidence>
<evidence type="ECO:0000313" key="6">
    <source>
        <dbReference type="Proteomes" id="UP000202635"/>
    </source>
</evidence>
<dbReference type="EMBL" id="AY522332">
    <property type="protein sequence ID" value="AAS82682.1"/>
    <property type="molecule type" value="Genomic_DNA"/>
</dbReference>
<gene>
    <name evidence="3" type="primary">ORF56,p74</name>
    <name evidence="4" type="ORF">AsGV068</name>
    <name evidence="3" type="ORF">AsGVgp056</name>
</gene>
<reference evidence="3 6" key="1">
    <citation type="submission" date="2004-09" db="EMBL/GenBank/DDBJ databases">
        <authorList>
            <person name="Ai X.L."/>
            <person name="Wang Z.F."/>
            <person name="Wang B."/>
            <person name="Zhang W."/>
            <person name="Li F."/>
            <person name="Fu J.H."/>
            <person name="Cui C.S."/>
            <person name="Shi Y.H."/>
            <person name="He M."/>
        </authorList>
    </citation>
    <scope>NUCLEOTIDE SEQUENCE [LARGE SCALE GENOMIC DNA]</scope>
</reference>
<reference evidence="5 7" key="3">
    <citation type="submission" date="2015-05" db="EMBL/GenBank/DDBJ databases">
        <title>Complete Sequence of an Agrotis segetum granulovirus isolate from Europe.</title>
        <authorList>
            <person name="Gueli Alletti G."/>
            <person name="Wennmann J.T."/>
            <person name="Jehle J.A."/>
        </authorList>
    </citation>
    <scope>NUCLEOTIDE SEQUENCE [LARGE SCALE GENOMIC DNA]</scope>
    <source>
        <strain evidence="5 7">DA</strain>
    </source>
</reference>
<organismHost>
    <name type="scientific">Agrotis segetum</name>
    <name type="common">Turnip moth</name>
    <dbReference type="NCBI Taxonomy" id="47767"/>
</organismHost>
<protein>
    <submittedName>
        <fullName evidence="3">ORF56</fullName>
    </submittedName>
    <submittedName>
        <fullName evidence="5">Pif-0</fullName>
    </submittedName>
    <submittedName>
        <fullName evidence="4">p74</fullName>
    </submittedName>
</protein>
<evidence type="ECO:0000313" key="5">
    <source>
        <dbReference type="EMBL" id="AKN63342.1"/>
    </source>
</evidence>
<evidence type="ECO:0000259" key="2">
    <source>
        <dbReference type="Pfam" id="PF08404"/>
    </source>
</evidence>
<keyword evidence="1" id="KW-0812">Transmembrane</keyword>
<dbReference type="Pfam" id="PF04583">
    <property type="entry name" value="Baculo_p74"/>
    <property type="match status" value="1"/>
</dbReference>
<sequence length="675" mass="76795">MAQPTSLDLMNAGRYSSGIRDLHYIFKWRKKFPHIFTDYTIRYATPADYYVPPALLYKSAIVVDVKFSKEGCDAMSCFPYTETGVIDFLTTPIGGYTQTSETAIQYNQPACFNLDPALAARNQQTQSIELLYRNNKCIMGDSFTKMYFNSPYLRTDEHIVRGVDDVPAFNAYNEEDPVFPERVKGRFNQAYCRRFGREEENNSCRQQWWEILVGFVLGDMIYTTFKIMGNRVLADLRNYDYRAPSALLPPRKPPDGDALLAFWLSRRDKAIDGELEDGFLNCDFKITPQQEISYVAEKGYTVQMARTKFEEAADVLNTMLEERYKVLHGFVNAKSKPLGAPRQFVLERDPETREIRTNDSLEHIITDFLDDHNFIISILAELGFSILEDLLTDMLVSLNKVLIPALRDYLINASARFTANLLGNTYKAMVLESLNRALISAVSAVAKALVRGISAALSVINIILIFITIVDLVLMFWDPYGYSMMFPRGYLDDLSNAFLGAYYESLETGSRELIEFRPIHFFHLVEEESNTNFMGEEGLAIGDYLFNLEVNSNGQMINWDTGGTITDFDEADLVGAALATNDTFKYFKWYCSRHNKLVEPNQLLEASTMMGCFGLVLAGGLLLYTMADYKNLTQKQSASLLMVFLIVLIVCICFIVLPSIHYYTTLALHDAPRFD</sequence>
<dbReference type="EMBL" id="KC994902">
    <property type="protein sequence ID" value="AHN92107.1"/>
    <property type="molecule type" value="Genomic_DNA"/>
</dbReference>
<feature type="domain" description="Baculoviridae p74 N-terminal" evidence="2">
    <location>
        <begin position="5"/>
        <end position="300"/>
    </location>
</feature>
<dbReference type="GO" id="GO:0019058">
    <property type="term" value="P:viral life cycle"/>
    <property type="evidence" value="ECO:0007669"/>
    <property type="project" value="InterPro"/>
</dbReference>